<evidence type="ECO:0000256" key="2">
    <source>
        <dbReference type="ARBA" id="ARBA00022771"/>
    </source>
</evidence>
<reference evidence="6" key="1">
    <citation type="submission" date="2020-01" db="EMBL/GenBank/DDBJ databases">
        <authorList>
            <consortium name="DOE Joint Genome Institute"/>
            <person name="Haridas S."/>
            <person name="Albert R."/>
            <person name="Binder M."/>
            <person name="Bloem J."/>
            <person name="Labutti K."/>
            <person name="Salamov A."/>
            <person name="Andreopoulos B."/>
            <person name="Baker S.E."/>
            <person name="Barry K."/>
            <person name="Bills G."/>
            <person name="Bluhm B.H."/>
            <person name="Cannon C."/>
            <person name="Castanera R."/>
            <person name="Culley D.E."/>
            <person name="Daum C."/>
            <person name="Ezra D."/>
            <person name="Gonzalez J.B."/>
            <person name="Henrissat B."/>
            <person name="Kuo A."/>
            <person name="Liang C."/>
            <person name="Lipzen A."/>
            <person name="Lutzoni F."/>
            <person name="Magnuson J."/>
            <person name="Mondo S."/>
            <person name="Nolan M."/>
            <person name="Ohm R."/>
            <person name="Pangilinan J."/>
            <person name="Park H.-J."/>
            <person name="Ramirez L."/>
            <person name="Alfaro M."/>
            <person name="Sun H."/>
            <person name="Tritt A."/>
            <person name="Yoshinaga Y."/>
            <person name="Zwiers L.-H."/>
            <person name="Turgeon B.G."/>
            <person name="Goodwin S.B."/>
            <person name="Spatafora J.W."/>
            <person name="Crous P.W."/>
            <person name="Grigoriev I.V."/>
        </authorList>
    </citation>
    <scope>NUCLEOTIDE SEQUENCE</scope>
    <source>
        <strain evidence="6">CBS 394.84</strain>
    </source>
</reference>
<keyword evidence="2 4" id="KW-0863">Zinc-finger</keyword>
<dbReference type="Gene3D" id="6.10.140.2220">
    <property type="match status" value="1"/>
</dbReference>
<keyword evidence="3" id="KW-0862">Zinc</keyword>
<dbReference type="Proteomes" id="UP000800039">
    <property type="component" value="Unassembled WGS sequence"/>
</dbReference>
<protein>
    <recommendedName>
        <fullName evidence="5">MYND-type domain-containing protein</fullName>
    </recommendedName>
</protein>
<evidence type="ECO:0000313" key="6">
    <source>
        <dbReference type="EMBL" id="KAF1848293.1"/>
    </source>
</evidence>
<dbReference type="EMBL" id="ML976615">
    <property type="protein sequence ID" value="KAF1848293.1"/>
    <property type="molecule type" value="Genomic_DNA"/>
</dbReference>
<proteinExistence type="predicted"/>
<gene>
    <name evidence="6" type="ORF">K460DRAFT_393400</name>
</gene>
<evidence type="ECO:0000313" key="7">
    <source>
        <dbReference type="Proteomes" id="UP000800039"/>
    </source>
</evidence>
<dbReference type="Gene3D" id="1.25.40.10">
    <property type="entry name" value="Tetratricopeptide repeat domain"/>
    <property type="match status" value="1"/>
</dbReference>
<keyword evidence="7" id="KW-1185">Reference proteome</keyword>
<feature type="domain" description="MYND-type" evidence="5">
    <location>
        <begin position="163"/>
        <end position="217"/>
    </location>
</feature>
<dbReference type="OrthoDB" id="432970at2759"/>
<dbReference type="AlphaFoldDB" id="A0A9P4GL16"/>
<dbReference type="RefSeq" id="XP_040790856.1">
    <property type="nucleotide sequence ID" value="XM_040935937.1"/>
</dbReference>
<dbReference type="SUPFAM" id="SSF48452">
    <property type="entry name" value="TPR-like"/>
    <property type="match status" value="1"/>
</dbReference>
<evidence type="ECO:0000259" key="5">
    <source>
        <dbReference type="PROSITE" id="PS50865"/>
    </source>
</evidence>
<evidence type="ECO:0000256" key="3">
    <source>
        <dbReference type="ARBA" id="ARBA00022833"/>
    </source>
</evidence>
<keyword evidence="1" id="KW-0479">Metal-binding</keyword>
<accession>A0A9P4GL16</accession>
<evidence type="ECO:0000256" key="4">
    <source>
        <dbReference type="PROSITE-ProRule" id="PRU00134"/>
    </source>
</evidence>
<dbReference type="Pfam" id="PF01753">
    <property type="entry name" value="zf-MYND"/>
    <property type="match status" value="1"/>
</dbReference>
<dbReference type="SUPFAM" id="SSF144232">
    <property type="entry name" value="HIT/MYND zinc finger-like"/>
    <property type="match status" value="1"/>
</dbReference>
<dbReference type="GO" id="GO:0008270">
    <property type="term" value="F:zinc ion binding"/>
    <property type="evidence" value="ECO:0007669"/>
    <property type="project" value="UniProtKB-KW"/>
</dbReference>
<organism evidence="6 7">
    <name type="scientific">Cucurbitaria berberidis CBS 394.84</name>
    <dbReference type="NCBI Taxonomy" id="1168544"/>
    <lineage>
        <taxon>Eukaryota</taxon>
        <taxon>Fungi</taxon>
        <taxon>Dikarya</taxon>
        <taxon>Ascomycota</taxon>
        <taxon>Pezizomycotina</taxon>
        <taxon>Dothideomycetes</taxon>
        <taxon>Pleosporomycetidae</taxon>
        <taxon>Pleosporales</taxon>
        <taxon>Pleosporineae</taxon>
        <taxon>Cucurbitariaceae</taxon>
        <taxon>Cucurbitaria</taxon>
    </lineage>
</organism>
<sequence length="231" mass="25944">MSRDKSNYTFKYRNNDTGTMAASAMHPDFRDDITYDQAVKCDETTAALIYESQVAGEDEDWDTYLEIAFEMLKVRTRAYKPESVPIGGSWGLIGSGFMRVGRFEDAEEAIGKSITIYEGAGARDELALVREQLAQVQECQGRFSDAKETRLRGADTNEMACPNDKCPTSTYEFRVQNGYAKLFALSDLKACGACKSVYYCSKHCQKQDWKARHKPLCQAYMATLGQSDGRD</sequence>
<dbReference type="InterPro" id="IPR002893">
    <property type="entry name" value="Znf_MYND"/>
</dbReference>
<dbReference type="PROSITE" id="PS50865">
    <property type="entry name" value="ZF_MYND_2"/>
    <property type="match status" value="1"/>
</dbReference>
<dbReference type="InterPro" id="IPR011990">
    <property type="entry name" value="TPR-like_helical_dom_sf"/>
</dbReference>
<name>A0A9P4GL16_9PLEO</name>
<evidence type="ECO:0000256" key="1">
    <source>
        <dbReference type="ARBA" id="ARBA00022723"/>
    </source>
</evidence>
<comment type="caution">
    <text evidence="6">The sequence shown here is derived from an EMBL/GenBank/DDBJ whole genome shotgun (WGS) entry which is preliminary data.</text>
</comment>
<dbReference type="GeneID" id="63853188"/>